<reference evidence="1" key="1">
    <citation type="submission" date="2019-11" db="UniProtKB">
        <authorList>
            <consortium name="WormBaseParasite"/>
        </authorList>
    </citation>
    <scope>IDENTIFICATION</scope>
</reference>
<sequence length="77" mass="8750">MSSRNGLNINLNFGRRNQLPRIAAIEAEITRAFIVGLLHSLKTSNHHSNDTTWHSNLCLLHDGVQLLHLPRSHLFCK</sequence>
<dbReference type="WBParaSite" id="MCU_004188-RA">
    <property type="protein sequence ID" value="MCU_004188-RA"/>
    <property type="gene ID" value="MCU_004188"/>
</dbReference>
<name>A0A5K3EYP9_MESCO</name>
<dbReference type="AlphaFoldDB" id="A0A5K3EYP9"/>
<protein>
    <submittedName>
        <fullName evidence="1">Uncharacterized protein</fullName>
    </submittedName>
</protein>
<organism evidence="1">
    <name type="scientific">Mesocestoides corti</name>
    <name type="common">Flatworm</name>
    <dbReference type="NCBI Taxonomy" id="53468"/>
    <lineage>
        <taxon>Eukaryota</taxon>
        <taxon>Metazoa</taxon>
        <taxon>Spiralia</taxon>
        <taxon>Lophotrochozoa</taxon>
        <taxon>Platyhelminthes</taxon>
        <taxon>Cestoda</taxon>
        <taxon>Eucestoda</taxon>
        <taxon>Cyclophyllidea</taxon>
        <taxon>Mesocestoididae</taxon>
        <taxon>Mesocestoides</taxon>
    </lineage>
</organism>
<evidence type="ECO:0000313" key="1">
    <source>
        <dbReference type="WBParaSite" id="MCU_004188-RA"/>
    </source>
</evidence>
<accession>A0A5K3EYP9</accession>
<proteinExistence type="predicted"/>